<name>A0A7X0ZN18_9LIST</name>
<dbReference type="Proteomes" id="UP000543005">
    <property type="component" value="Unassembled WGS sequence"/>
</dbReference>
<protein>
    <submittedName>
        <fullName evidence="1">Cof-type HAD-IIB family hydrolase</fullName>
    </submittedName>
</protein>
<dbReference type="NCBIfam" id="TIGR01484">
    <property type="entry name" value="HAD-SF-IIB"/>
    <property type="match status" value="1"/>
</dbReference>
<dbReference type="PANTHER" id="PTHR10000">
    <property type="entry name" value="PHOSPHOSERINE PHOSPHATASE"/>
    <property type="match status" value="1"/>
</dbReference>
<dbReference type="PANTHER" id="PTHR10000:SF25">
    <property type="entry name" value="PHOSPHATASE YKRA-RELATED"/>
    <property type="match status" value="1"/>
</dbReference>
<dbReference type="NCBIfam" id="TIGR00099">
    <property type="entry name" value="Cof-subfamily"/>
    <property type="match status" value="1"/>
</dbReference>
<evidence type="ECO:0000313" key="4">
    <source>
        <dbReference type="Proteomes" id="UP000543005"/>
    </source>
</evidence>
<dbReference type="InterPro" id="IPR023214">
    <property type="entry name" value="HAD_sf"/>
</dbReference>
<dbReference type="Pfam" id="PF08282">
    <property type="entry name" value="Hydrolase_3"/>
    <property type="match status" value="1"/>
</dbReference>
<dbReference type="SFLD" id="SFLDS00003">
    <property type="entry name" value="Haloacid_Dehalogenase"/>
    <property type="match status" value="1"/>
</dbReference>
<evidence type="ECO:0000313" key="3">
    <source>
        <dbReference type="EMBL" id="MBC2311537.1"/>
    </source>
</evidence>
<dbReference type="SFLD" id="SFLDG01140">
    <property type="entry name" value="C2.B:_Phosphomannomutase_and_P"/>
    <property type="match status" value="1"/>
</dbReference>
<evidence type="ECO:0000313" key="1">
    <source>
        <dbReference type="EMBL" id="MBC2283407.1"/>
    </source>
</evidence>
<dbReference type="Proteomes" id="UP000565628">
    <property type="component" value="Unassembled WGS sequence"/>
</dbReference>
<dbReference type="GO" id="GO:0005829">
    <property type="term" value="C:cytosol"/>
    <property type="evidence" value="ECO:0007669"/>
    <property type="project" value="TreeGrafter"/>
</dbReference>
<dbReference type="RefSeq" id="WP_185629381.1">
    <property type="nucleotide sequence ID" value="NZ_JAARZS010000006.1"/>
</dbReference>
<organism evidence="1 6">
    <name type="scientific">Listeria booriae</name>
    <dbReference type="NCBI Taxonomy" id="1552123"/>
    <lineage>
        <taxon>Bacteria</taxon>
        <taxon>Bacillati</taxon>
        <taxon>Bacillota</taxon>
        <taxon>Bacilli</taxon>
        <taxon>Bacillales</taxon>
        <taxon>Listeriaceae</taxon>
        <taxon>Listeria</taxon>
    </lineage>
</organism>
<evidence type="ECO:0000313" key="5">
    <source>
        <dbReference type="Proteomes" id="UP000565628"/>
    </source>
</evidence>
<evidence type="ECO:0000313" key="2">
    <source>
        <dbReference type="EMBL" id="MBC2293520.1"/>
    </source>
</evidence>
<dbReference type="EMBL" id="JAARZT010000017">
    <property type="protein sequence ID" value="MBC2293520.1"/>
    <property type="molecule type" value="Genomic_DNA"/>
</dbReference>
<dbReference type="Gene3D" id="3.40.50.1000">
    <property type="entry name" value="HAD superfamily/HAD-like"/>
    <property type="match status" value="1"/>
</dbReference>
<dbReference type="InterPro" id="IPR036412">
    <property type="entry name" value="HAD-like_sf"/>
</dbReference>
<sequence>MKPAAICFFDLDGTLLTSDSVVAASSVQALQALRAKNIMPIIATGRTLCEIEHVLEATKMTSVIAMNGQYVMYDGKKVYTNPIDVAEIKALHEGAQSQGVEMAFYTEEKIRATAQNEIMEKHYRYLGEASPEIDAELYLKEPIYMLLLLLEQGDDFFPERYPYFQFVRNTPFSNDVVPKGGSKARGIAKLLEVMGFEGVPTYAFGDGMNDLEMFEAVDYTIAMDNAVPALKEKATFITANNNEDGIAKGLQLCGLLE</sequence>
<dbReference type="CDD" id="cd07517">
    <property type="entry name" value="HAD_HPP"/>
    <property type="match status" value="1"/>
</dbReference>
<comment type="caution">
    <text evidence="1">The sequence shown here is derived from an EMBL/GenBank/DDBJ whole genome shotgun (WGS) entry which is preliminary data.</text>
</comment>
<dbReference type="InterPro" id="IPR006379">
    <property type="entry name" value="HAD-SF_hydro_IIB"/>
</dbReference>
<dbReference type="EMBL" id="JAARZS010000006">
    <property type="protein sequence ID" value="MBC2283407.1"/>
    <property type="molecule type" value="Genomic_DNA"/>
</dbReference>
<gene>
    <name evidence="1" type="ORF">HCB69_03375</name>
    <name evidence="2" type="ORF">HCC36_09790</name>
    <name evidence="3" type="ORF">HCJ81_11600</name>
</gene>
<dbReference type="GO" id="GO:0016791">
    <property type="term" value="F:phosphatase activity"/>
    <property type="evidence" value="ECO:0007669"/>
    <property type="project" value="UniProtKB-ARBA"/>
</dbReference>
<dbReference type="GO" id="GO:0000287">
    <property type="term" value="F:magnesium ion binding"/>
    <property type="evidence" value="ECO:0007669"/>
    <property type="project" value="TreeGrafter"/>
</dbReference>
<keyword evidence="1" id="KW-0378">Hydrolase</keyword>
<evidence type="ECO:0000313" key="6">
    <source>
        <dbReference type="Proteomes" id="UP000585696"/>
    </source>
</evidence>
<dbReference type="InterPro" id="IPR000150">
    <property type="entry name" value="Cof"/>
</dbReference>
<dbReference type="Proteomes" id="UP000585696">
    <property type="component" value="Unassembled WGS sequence"/>
</dbReference>
<reference evidence="4 5" key="1">
    <citation type="submission" date="2020-03" db="EMBL/GenBank/DDBJ databases">
        <title>Soil Listeria distribution.</title>
        <authorList>
            <person name="Liao J."/>
            <person name="Wiedmann M."/>
        </authorList>
    </citation>
    <scope>NUCLEOTIDE SEQUENCE [LARGE SCALE GENOMIC DNA]</scope>
    <source>
        <strain evidence="3 5">FSL L7-0039</strain>
        <strain evidence="2 4">FSL L7-0051</strain>
        <strain evidence="1 6">FSL L7-0054</strain>
    </source>
</reference>
<proteinExistence type="predicted"/>
<dbReference type="EMBL" id="JAASWV010000016">
    <property type="protein sequence ID" value="MBC2311537.1"/>
    <property type="molecule type" value="Genomic_DNA"/>
</dbReference>
<dbReference type="Gene3D" id="3.30.1240.10">
    <property type="match status" value="1"/>
</dbReference>
<dbReference type="AlphaFoldDB" id="A0A7X0ZN18"/>
<dbReference type="SUPFAM" id="SSF56784">
    <property type="entry name" value="HAD-like"/>
    <property type="match status" value="1"/>
</dbReference>
<accession>A0A7X0ZN18</accession>